<protein>
    <submittedName>
        <fullName evidence="4">SAM-dependent methyltransferase</fullName>
    </submittedName>
</protein>
<dbReference type="GO" id="GO:0008168">
    <property type="term" value="F:methyltransferase activity"/>
    <property type="evidence" value="ECO:0007669"/>
    <property type="project" value="UniProtKB-KW"/>
</dbReference>
<dbReference type="AlphaFoldDB" id="A0A9K3KP85"/>
<evidence type="ECO:0000256" key="3">
    <source>
        <dbReference type="SAM" id="MobiDB-lite"/>
    </source>
</evidence>
<dbReference type="Proteomes" id="UP000693970">
    <property type="component" value="Unassembled WGS sequence"/>
</dbReference>
<evidence type="ECO:0000256" key="1">
    <source>
        <dbReference type="ARBA" id="ARBA00022603"/>
    </source>
</evidence>
<evidence type="ECO:0000313" key="4">
    <source>
        <dbReference type="EMBL" id="KAG7346575.1"/>
    </source>
</evidence>
<name>A0A9K3KP85_9STRA</name>
<dbReference type="PANTHER" id="PTHR13393:SF0">
    <property type="entry name" value="RNA N6-ADENOSINE-METHYLTRANSFERASE METTL16"/>
    <property type="match status" value="1"/>
</dbReference>
<dbReference type="InterPro" id="IPR010286">
    <property type="entry name" value="METTL16/RlmF"/>
</dbReference>
<evidence type="ECO:0000313" key="5">
    <source>
        <dbReference type="Proteomes" id="UP000693970"/>
    </source>
</evidence>
<feature type="region of interest" description="Disordered" evidence="3">
    <location>
        <begin position="207"/>
        <end position="227"/>
    </location>
</feature>
<proteinExistence type="predicted"/>
<reference evidence="4" key="2">
    <citation type="submission" date="2021-04" db="EMBL/GenBank/DDBJ databases">
        <authorList>
            <person name="Podell S."/>
        </authorList>
    </citation>
    <scope>NUCLEOTIDE SEQUENCE</scope>
    <source>
        <strain evidence="4">Hildebrandi</strain>
    </source>
</reference>
<evidence type="ECO:0000256" key="2">
    <source>
        <dbReference type="ARBA" id="ARBA00022679"/>
    </source>
</evidence>
<keyword evidence="2" id="KW-0808">Transferase</keyword>
<dbReference type="EMBL" id="JAGRRH010000021">
    <property type="protein sequence ID" value="KAG7346575.1"/>
    <property type="molecule type" value="Genomic_DNA"/>
</dbReference>
<comment type="caution">
    <text evidence="4">The sequence shown here is derived from an EMBL/GenBank/DDBJ whole genome shotgun (WGS) entry which is preliminary data.</text>
</comment>
<accession>A0A9K3KP85</accession>
<feature type="compositionally biased region" description="Polar residues" evidence="3">
    <location>
        <begin position="207"/>
        <end position="221"/>
    </location>
</feature>
<dbReference type="PANTHER" id="PTHR13393">
    <property type="entry name" value="SAM-DEPENDENT METHYLTRANSFERASE"/>
    <property type="match status" value="1"/>
</dbReference>
<feature type="region of interest" description="Disordered" evidence="3">
    <location>
        <begin position="1"/>
        <end position="42"/>
    </location>
</feature>
<dbReference type="OrthoDB" id="514248at2759"/>
<organism evidence="4 5">
    <name type="scientific">Nitzschia inconspicua</name>
    <dbReference type="NCBI Taxonomy" id="303405"/>
    <lineage>
        <taxon>Eukaryota</taxon>
        <taxon>Sar</taxon>
        <taxon>Stramenopiles</taxon>
        <taxon>Ochrophyta</taxon>
        <taxon>Bacillariophyta</taxon>
        <taxon>Bacillariophyceae</taxon>
        <taxon>Bacillariophycidae</taxon>
        <taxon>Bacillariales</taxon>
        <taxon>Bacillariaceae</taxon>
        <taxon>Nitzschia</taxon>
    </lineage>
</organism>
<dbReference type="Pfam" id="PF05971">
    <property type="entry name" value="Methyltransf_10"/>
    <property type="match status" value="2"/>
</dbReference>
<dbReference type="GO" id="GO:0005634">
    <property type="term" value="C:nucleus"/>
    <property type="evidence" value="ECO:0007669"/>
    <property type="project" value="TreeGrafter"/>
</dbReference>
<sequence length="555" mass="62989">MEWEASQQEQQKDESESFGASSSDNRKRRHPNSTDISTTRSQPLTSCEILERIETPNFEELARQYPAFREAWKDTREQQIQKHATFSACVTQDFTIALTRALLQTYFSLKLPYLEEQHLCPPIPNRFFYVHWIHTQLLNRSEQIFGLDIGAGASCIYPLLAARHFRSRMVTTEVDTQASRLARSNVQANHLSTFIQVLDVEPSYLQQRASANDESPQTTSPRPGGPLQRAVEVLPATASPLQFVMTNPPFYDPHSNEHVTARVGDGRARTNMTVSEGTYPGGEVGFVLDILRDSLLLTTNKDNSQRSYLSDTTWYSSMLGKKTSLVKIQKILLHLLGPAHVKTVEYGPGHYTRWFVAWTLEQPIAAAPNAKCPPHEKDTFDVSLATLKEQEPNTVFSAADGMREIVNRMVAFCESTPGGWDLMVQVVPNEQDDEADELITLHIQETMPQAITNFVDETQGDIEKMPANILDALQGRDNNFLPQEGHFLVQVHVRNRCKDGNLNCFQIQLSLFKHSARGGKAVEKIRNSLEGEICRTNRKWRKIREREQQQEQQHG</sequence>
<reference evidence="4" key="1">
    <citation type="journal article" date="2021" name="Sci. Rep.">
        <title>Diploid genomic architecture of Nitzschia inconspicua, an elite biomass production diatom.</title>
        <authorList>
            <person name="Oliver A."/>
            <person name="Podell S."/>
            <person name="Pinowska A."/>
            <person name="Traller J.C."/>
            <person name="Smith S.R."/>
            <person name="McClure R."/>
            <person name="Beliaev A."/>
            <person name="Bohutskyi P."/>
            <person name="Hill E.A."/>
            <person name="Rabines A."/>
            <person name="Zheng H."/>
            <person name="Allen L.Z."/>
            <person name="Kuo A."/>
            <person name="Grigoriev I.V."/>
            <person name="Allen A.E."/>
            <person name="Hazlebeck D."/>
            <person name="Allen E.E."/>
        </authorList>
    </citation>
    <scope>NUCLEOTIDE SEQUENCE</scope>
    <source>
        <strain evidence="4">Hildebrandi</strain>
    </source>
</reference>
<keyword evidence="1 4" id="KW-0489">Methyltransferase</keyword>
<dbReference type="GO" id="GO:0070475">
    <property type="term" value="P:rRNA base methylation"/>
    <property type="evidence" value="ECO:0007669"/>
    <property type="project" value="TreeGrafter"/>
</dbReference>
<gene>
    <name evidence="4" type="ORF">IV203_005643</name>
</gene>
<keyword evidence="5" id="KW-1185">Reference proteome</keyword>
<feature type="compositionally biased region" description="Polar residues" evidence="3">
    <location>
        <begin position="33"/>
        <end position="42"/>
    </location>
</feature>